<name>A0A9D2FQN0_9FIRM</name>
<comment type="caution">
    <text evidence="2">The sequence shown here is derived from an EMBL/GenBank/DDBJ whole genome shotgun (WGS) entry which is preliminary data.</text>
</comment>
<dbReference type="Proteomes" id="UP000824056">
    <property type="component" value="Unassembled WGS sequence"/>
</dbReference>
<evidence type="ECO:0000313" key="2">
    <source>
        <dbReference type="EMBL" id="HIZ64887.1"/>
    </source>
</evidence>
<evidence type="ECO:0000313" key="3">
    <source>
        <dbReference type="Proteomes" id="UP000824056"/>
    </source>
</evidence>
<dbReference type="EMBL" id="DXBG01000074">
    <property type="protein sequence ID" value="HIZ64887.1"/>
    <property type="molecule type" value="Genomic_DNA"/>
</dbReference>
<accession>A0A9D2FQN0</accession>
<gene>
    <name evidence="2" type="ORF">H9809_03145</name>
</gene>
<sequence length="78" mass="9161">VTLWGDFQIWDKLDEIMEWLSNLDFVRCHNSYIVYLPAVREMEKGAFLLTEGIKITISRSYGKAAKAAFMRWALAQRF</sequence>
<feature type="domain" description="HTH LytTR-type" evidence="1">
    <location>
        <begin position="1"/>
        <end position="71"/>
    </location>
</feature>
<reference evidence="2" key="1">
    <citation type="journal article" date="2021" name="PeerJ">
        <title>Extensive microbial diversity within the chicken gut microbiome revealed by metagenomics and culture.</title>
        <authorList>
            <person name="Gilroy R."/>
            <person name="Ravi A."/>
            <person name="Getino M."/>
            <person name="Pursley I."/>
            <person name="Horton D.L."/>
            <person name="Alikhan N.F."/>
            <person name="Baker D."/>
            <person name="Gharbi K."/>
            <person name="Hall N."/>
            <person name="Watson M."/>
            <person name="Adriaenssens E.M."/>
            <person name="Foster-Nyarko E."/>
            <person name="Jarju S."/>
            <person name="Secka A."/>
            <person name="Antonio M."/>
            <person name="Oren A."/>
            <person name="Chaudhuri R.R."/>
            <person name="La Ragione R."/>
            <person name="Hildebrand F."/>
            <person name="Pallen M.J."/>
        </authorList>
    </citation>
    <scope>NUCLEOTIDE SEQUENCE</scope>
    <source>
        <strain evidence="2">1068</strain>
    </source>
</reference>
<dbReference type="Gene3D" id="2.40.50.1020">
    <property type="entry name" value="LytTr DNA-binding domain"/>
    <property type="match status" value="1"/>
</dbReference>
<feature type="non-terminal residue" evidence="2">
    <location>
        <position position="1"/>
    </location>
</feature>
<dbReference type="PROSITE" id="PS50930">
    <property type="entry name" value="HTH_LYTTR"/>
    <property type="match status" value="1"/>
</dbReference>
<reference evidence="2" key="2">
    <citation type="submission" date="2021-04" db="EMBL/GenBank/DDBJ databases">
        <authorList>
            <person name="Gilroy R."/>
        </authorList>
    </citation>
    <scope>NUCLEOTIDE SEQUENCE</scope>
    <source>
        <strain evidence="2">1068</strain>
    </source>
</reference>
<proteinExistence type="predicted"/>
<dbReference type="Pfam" id="PF04397">
    <property type="entry name" value="LytTR"/>
    <property type="match status" value="1"/>
</dbReference>
<dbReference type="GO" id="GO:0003677">
    <property type="term" value="F:DNA binding"/>
    <property type="evidence" value="ECO:0007669"/>
    <property type="project" value="UniProtKB-KW"/>
</dbReference>
<evidence type="ECO:0000259" key="1">
    <source>
        <dbReference type="PROSITE" id="PS50930"/>
    </source>
</evidence>
<protein>
    <submittedName>
        <fullName evidence="2">LytTR family transcriptional regulator DNA-binding domain-containing protein</fullName>
    </submittedName>
</protein>
<organism evidence="2 3">
    <name type="scientific">Candidatus Blautia pullicola</name>
    <dbReference type="NCBI Taxonomy" id="2838498"/>
    <lineage>
        <taxon>Bacteria</taxon>
        <taxon>Bacillati</taxon>
        <taxon>Bacillota</taxon>
        <taxon>Clostridia</taxon>
        <taxon>Lachnospirales</taxon>
        <taxon>Lachnospiraceae</taxon>
        <taxon>Blautia</taxon>
    </lineage>
</organism>
<dbReference type="InterPro" id="IPR007492">
    <property type="entry name" value="LytTR_DNA-bd_dom"/>
</dbReference>
<keyword evidence="2" id="KW-0238">DNA-binding</keyword>
<dbReference type="AlphaFoldDB" id="A0A9D2FQN0"/>